<dbReference type="EMBL" id="ML220112">
    <property type="protein sequence ID" value="TGZ85691.1"/>
    <property type="molecule type" value="Genomic_DNA"/>
</dbReference>
<gene>
    <name evidence="2" type="ORF">EX30DRAFT_30508</name>
</gene>
<dbReference type="AlphaFoldDB" id="A0A4S2N8K5"/>
<dbReference type="InParanoid" id="A0A4S2N8K5"/>
<name>A0A4S2N8K5_9PEZI</name>
<protein>
    <recommendedName>
        <fullName evidence="4">BTB domain-containing protein</fullName>
    </recommendedName>
</protein>
<dbReference type="OrthoDB" id="5326346at2759"/>
<evidence type="ECO:0000313" key="3">
    <source>
        <dbReference type="Proteomes" id="UP000298138"/>
    </source>
</evidence>
<sequence>MTGDTPTSHTRRSAKKEISTSKSKRMTVATFTVSSRVLIEFSSFFATILSEESQFSEAVSFRAPTAQNVAAPFPLTIDIEDMTLFCVEVVLNLMHGQSHGYYGPNRTRSAKKLKENFEKYFQIAELVEYLDCCELVHDWGQIWLDKSPNLYIEVGDSNTIDKLIFVSDVFQKVLLFHSATQYALAHVVLKRRS</sequence>
<keyword evidence="3" id="KW-1185">Reference proteome</keyword>
<evidence type="ECO:0000256" key="1">
    <source>
        <dbReference type="SAM" id="MobiDB-lite"/>
    </source>
</evidence>
<evidence type="ECO:0008006" key="4">
    <source>
        <dbReference type="Google" id="ProtNLM"/>
    </source>
</evidence>
<evidence type="ECO:0000313" key="2">
    <source>
        <dbReference type="EMBL" id="TGZ85691.1"/>
    </source>
</evidence>
<accession>A0A4S2N8K5</accession>
<feature type="region of interest" description="Disordered" evidence="1">
    <location>
        <begin position="1"/>
        <end position="21"/>
    </location>
</feature>
<organism evidence="2 3">
    <name type="scientific">Ascodesmis nigricans</name>
    <dbReference type="NCBI Taxonomy" id="341454"/>
    <lineage>
        <taxon>Eukaryota</taxon>
        <taxon>Fungi</taxon>
        <taxon>Dikarya</taxon>
        <taxon>Ascomycota</taxon>
        <taxon>Pezizomycotina</taxon>
        <taxon>Pezizomycetes</taxon>
        <taxon>Pezizales</taxon>
        <taxon>Ascodesmidaceae</taxon>
        <taxon>Ascodesmis</taxon>
    </lineage>
</organism>
<dbReference type="Proteomes" id="UP000298138">
    <property type="component" value="Unassembled WGS sequence"/>
</dbReference>
<proteinExistence type="predicted"/>
<reference evidence="2 3" key="1">
    <citation type="submission" date="2019-04" db="EMBL/GenBank/DDBJ databases">
        <title>Comparative genomics and transcriptomics to analyze fruiting body development in filamentous ascomycetes.</title>
        <authorList>
            <consortium name="DOE Joint Genome Institute"/>
            <person name="Lutkenhaus R."/>
            <person name="Traeger S."/>
            <person name="Breuer J."/>
            <person name="Kuo A."/>
            <person name="Lipzen A."/>
            <person name="Pangilinan J."/>
            <person name="Dilworth D."/>
            <person name="Sandor L."/>
            <person name="Poggeler S."/>
            <person name="Barry K."/>
            <person name="Grigoriev I.V."/>
            <person name="Nowrousian M."/>
        </authorList>
    </citation>
    <scope>NUCLEOTIDE SEQUENCE [LARGE SCALE GENOMIC DNA]</scope>
    <source>
        <strain evidence="2 3">CBS 389.68</strain>
    </source>
</reference>